<evidence type="ECO:0000256" key="5">
    <source>
        <dbReference type="ARBA" id="ARBA00023136"/>
    </source>
</evidence>
<organism evidence="11 12">
    <name type="scientific">Albula goreensis</name>
    <dbReference type="NCBI Taxonomy" id="1534307"/>
    <lineage>
        <taxon>Eukaryota</taxon>
        <taxon>Metazoa</taxon>
        <taxon>Chordata</taxon>
        <taxon>Craniata</taxon>
        <taxon>Vertebrata</taxon>
        <taxon>Euteleostomi</taxon>
        <taxon>Actinopterygii</taxon>
        <taxon>Neopterygii</taxon>
        <taxon>Teleostei</taxon>
        <taxon>Albuliformes</taxon>
        <taxon>Albulidae</taxon>
        <taxon>Albula</taxon>
    </lineage>
</organism>
<evidence type="ECO:0000256" key="3">
    <source>
        <dbReference type="ARBA" id="ARBA00022729"/>
    </source>
</evidence>
<keyword evidence="3 9" id="KW-0732">Signal</keyword>
<evidence type="ECO:0000256" key="9">
    <source>
        <dbReference type="SAM" id="SignalP"/>
    </source>
</evidence>
<keyword evidence="7" id="KW-0325">Glycoprotein</keyword>
<evidence type="ECO:0000256" key="6">
    <source>
        <dbReference type="ARBA" id="ARBA00023170"/>
    </source>
</evidence>
<feature type="domain" description="Fibronectin type-III" evidence="10">
    <location>
        <begin position="121"/>
        <end position="223"/>
    </location>
</feature>
<dbReference type="GO" id="GO:0004896">
    <property type="term" value="F:cytokine receptor activity"/>
    <property type="evidence" value="ECO:0007669"/>
    <property type="project" value="TreeGrafter"/>
</dbReference>
<protein>
    <recommendedName>
        <fullName evidence="10">Fibronectin type-III domain-containing protein</fullName>
    </recommendedName>
</protein>
<gene>
    <name evidence="11" type="ORF">AGOR_G00092350</name>
</gene>
<dbReference type="Gene3D" id="2.60.40.10">
    <property type="entry name" value="Immunoglobulins"/>
    <property type="match status" value="1"/>
</dbReference>
<comment type="caution">
    <text evidence="11">The sequence shown here is derived from an EMBL/GenBank/DDBJ whole genome shotgun (WGS) entry which is preliminary data.</text>
</comment>
<name>A0A8T3DFD8_9TELE</name>
<dbReference type="AlphaFoldDB" id="A0A8T3DFD8"/>
<evidence type="ECO:0000256" key="2">
    <source>
        <dbReference type="ARBA" id="ARBA00022692"/>
    </source>
</evidence>
<evidence type="ECO:0000256" key="1">
    <source>
        <dbReference type="ARBA" id="ARBA00004479"/>
    </source>
</evidence>
<keyword evidence="2" id="KW-0812">Transmembrane</keyword>
<keyword evidence="4" id="KW-1133">Transmembrane helix</keyword>
<dbReference type="PANTHER" id="PTHR23037:SF36">
    <property type="entry name" value="INTERLEUKIN 21 RECEPTOR, TANDEM DUPLICATE 1"/>
    <property type="match status" value="1"/>
</dbReference>
<dbReference type="Proteomes" id="UP000829720">
    <property type="component" value="Unassembled WGS sequence"/>
</dbReference>
<sequence>MRMPAAVISLVFYSLIQLTTCNCNVTCTTDYISSLNCSCTGPELTSSYHLEAQCNDEGDDEVIISVSCNVAPPQRWCTVELDPDELPIGADTKCTVLAKHSNLEQDHSADVKLYENIKLQPPFNISLTESNSSYTVSWEMAYTDGSYLNNYLIYRVRFRIKGETKQDHQPVYEDRRYLEIPRSYLKKGKEYIVDVQARVNPSRISAGFWSEWSPTIEWKTNAPAEGRSGEDDMRYCLLLLIMVPCVLCIFGGRLWLRKVHVYIPSPEGFFKPLYNACDGDFKIWAGTAFTFNESDFQERNMVSENQVKSLKRLCEGEEEANASMTSLGGSSIPFLASHSTSKQSTQGGSCSQDPDSSAGHISIDTVTVLGEESASSGGLGGSFRDSHGNCFTYPHFIPGGSTASEHVSLLGLVSGGAEGHRGSPTRLVLDGELCPLNEGNEPDQSSLESFSFTERSEDGYPRVMLDMDTIDSGFLDSECSSPVHSDLDVKEQMDAAVLAEAQRSHSNYVKQWVATTGPSGHQVDSRS</sequence>
<comment type="subcellular location">
    <subcellularLocation>
        <location evidence="1">Membrane</location>
        <topology evidence="1">Single-pass type I membrane protein</topology>
    </subcellularLocation>
</comment>
<evidence type="ECO:0000256" key="4">
    <source>
        <dbReference type="ARBA" id="ARBA00022989"/>
    </source>
</evidence>
<feature type="chain" id="PRO_5035922422" description="Fibronectin type-III domain-containing protein" evidence="9">
    <location>
        <begin position="22"/>
        <end position="527"/>
    </location>
</feature>
<dbReference type="InterPro" id="IPR003961">
    <property type="entry name" value="FN3_dom"/>
</dbReference>
<evidence type="ECO:0000313" key="12">
    <source>
        <dbReference type="Proteomes" id="UP000829720"/>
    </source>
</evidence>
<evidence type="ECO:0000256" key="7">
    <source>
        <dbReference type="ARBA" id="ARBA00023180"/>
    </source>
</evidence>
<dbReference type="PANTHER" id="PTHR23037">
    <property type="entry name" value="CYTOKINE RECEPTOR"/>
    <property type="match status" value="1"/>
</dbReference>
<keyword evidence="6" id="KW-0675">Receptor</keyword>
<accession>A0A8T3DFD8</accession>
<proteinExistence type="predicted"/>
<dbReference type="OrthoDB" id="8939865at2759"/>
<feature type="compositionally biased region" description="Polar residues" evidence="8">
    <location>
        <begin position="337"/>
        <end position="355"/>
    </location>
</feature>
<dbReference type="InterPro" id="IPR013783">
    <property type="entry name" value="Ig-like_fold"/>
</dbReference>
<evidence type="ECO:0000256" key="8">
    <source>
        <dbReference type="SAM" id="MobiDB-lite"/>
    </source>
</evidence>
<dbReference type="InterPro" id="IPR036116">
    <property type="entry name" value="FN3_sf"/>
</dbReference>
<feature type="region of interest" description="Disordered" evidence="8">
    <location>
        <begin position="337"/>
        <end position="357"/>
    </location>
</feature>
<reference evidence="11" key="1">
    <citation type="submission" date="2021-01" db="EMBL/GenBank/DDBJ databases">
        <authorList>
            <person name="Zahm M."/>
            <person name="Roques C."/>
            <person name="Cabau C."/>
            <person name="Klopp C."/>
            <person name="Donnadieu C."/>
            <person name="Jouanno E."/>
            <person name="Lampietro C."/>
            <person name="Louis A."/>
            <person name="Herpin A."/>
            <person name="Echchiki A."/>
            <person name="Berthelot C."/>
            <person name="Parey E."/>
            <person name="Roest-Crollius H."/>
            <person name="Braasch I."/>
            <person name="Postlethwait J."/>
            <person name="Bobe J."/>
            <person name="Montfort J."/>
            <person name="Bouchez O."/>
            <person name="Begum T."/>
            <person name="Mejri S."/>
            <person name="Adams A."/>
            <person name="Chen W.-J."/>
            <person name="Guiguen Y."/>
        </authorList>
    </citation>
    <scope>NUCLEOTIDE SEQUENCE</scope>
    <source>
        <tissue evidence="11">Blood</tissue>
    </source>
</reference>
<keyword evidence="12" id="KW-1185">Reference proteome</keyword>
<dbReference type="SUPFAM" id="SSF49265">
    <property type="entry name" value="Fibronectin type III"/>
    <property type="match status" value="1"/>
</dbReference>
<dbReference type="EMBL" id="JAERUA010000008">
    <property type="protein sequence ID" value="KAI1896199.1"/>
    <property type="molecule type" value="Genomic_DNA"/>
</dbReference>
<dbReference type="GO" id="GO:0009897">
    <property type="term" value="C:external side of plasma membrane"/>
    <property type="evidence" value="ECO:0007669"/>
    <property type="project" value="TreeGrafter"/>
</dbReference>
<evidence type="ECO:0000313" key="11">
    <source>
        <dbReference type="EMBL" id="KAI1896199.1"/>
    </source>
</evidence>
<evidence type="ECO:0000259" key="10">
    <source>
        <dbReference type="PROSITE" id="PS50853"/>
    </source>
</evidence>
<dbReference type="PROSITE" id="PS50853">
    <property type="entry name" value="FN3"/>
    <property type="match status" value="1"/>
</dbReference>
<feature type="signal peptide" evidence="9">
    <location>
        <begin position="1"/>
        <end position="21"/>
    </location>
</feature>
<keyword evidence="5" id="KW-0472">Membrane</keyword>
<dbReference type="CDD" id="cd00063">
    <property type="entry name" value="FN3"/>
    <property type="match status" value="1"/>
</dbReference>